<name>A0A2P8VMY4_9ENTR</name>
<evidence type="ECO:0000256" key="7">
    <source>
        <dbReference type="ARBA" id="ARBA00023136"/>
    </source>
</evidence>
<reference evidence="9 10" key="1">
    <citation type="submission" date="2018-03" db="EMBL/GenBank/DDBJ databases">
        <title>Draft genome sequence of the first documented clinical Siccibacter turicensis isolate in Austria.</title>
        <authorList>
            <person name="Lepuschitz S."/>
            <person name="Pekard-Amenitsch S."/>
            <person name="Haunold R."/>
            <person name="Schill S."/>
            <person name="Mach R."/>
            <person name="Allerberger F."/>
            <person name="Ruppitsch W."/>
            <person name="Forsythe S.J."/>
        </authorList>
    </citation>
    <scope>NUCLEOTIDE SEQUENCE [LARGE SCALE GENOMIC DNA]</scope>
    <source>
        <strain evidence="9 10">6100069499-17</strain>
    </source>
</reference>
<keyword evidence="6 8" id="KW-1133">Transmembrane helix</keyword>
<dbReference type="RefSeq" id="WP_071789216.1">
    <property type="nucleotide sequence ID" value="NZ_CP188034.1"/>
</dbReference>
<dbReference type="InterPro" id="IPR018084">
    <property type="entry name" value="Hok/gef_toxin_CS"/>
</dbReference>
<dbReference type="PRINTS" id="PR00281">
    <property type="entry name" value="HOKGEFTOXIC"/>
</dbReference>
<comment type="caution">
    <text evidence="9">The sequence shown here is derived from an EMBL/GenBank/DDBJ whole genome shotgun (WGS) entry which is preliminary data.</text>
</comment>
<dbReference type="Proteomes" id="UP000240212">
    <property type="component" value="Unassembled WGS sequence"/>
</dbReference>
<evidence type="ECO:0000313" key="10">
    <source>
        <dbReference type="Proteomes" id="UP000240212"/>
    </source>
</evidence>
<dbReference type="AlphaFoldDB" id="A0A2P8VMY4"/>
<keyword evidence="10" id="KW-1185">Reference proteome</keyword>
<sequence length="51" mass="5904">MKRHTFVMVIVLVVCLTILAIVLLTRPSLCEIRIRHGHHEVAARLAYEPRK</sequence>
<evidence type="ECO:0000313" key="9">
    <source>
        <dbReference type="EMBL" id="PSN08925.1"/>
    </source>
</evidence>
<dbReference type="GO" id="GO:0005886">
    <property type="term" value="C:plasma membrane"/>
    <property type="evidence" value="ECO:0007669"/>
    <property type="project" value="UniProtKB-SubCell"/>
</dbReference>
<keyword evidence="4" id="KW-1277">Toxin-antitoxin system</keyword>
<comment type="subcellular location">
    <subcellularLocation>
        <location evidence="1 8">Cell inner membrane</location>
        <topology evidence="1 8">Single-pass membrane protein</topology>
    </subcellularLocation>
</comment>
<evidence type="ECO:0000256" key="3">
    <source>
        <dbReference type="ARBA" id="ARBA00022519"/>
    </source>
</evidence>
<accession>A0A2P8VMY4</accession>
<gene>
    <name evidence="9" type="ORF">C7G83_06160</name>
</gene>
<keyword evidence="2" id="KW-1003">Cell membrane</keyword>
<dbReference type="InterPro" id="IPR000021">
    <property type="entry name" value="Hok/gef_toxin"/>
</dbReference>
<evidence type="ECO:0000256" key="6">
    <source>
        <dbReference type="ARBA" id="ARBA00022989"/>
    </source>
</evidence>
<feature type="transmembrane region" description="Helical" evidence="8">
    <location>
        <begin position="6"/>
        <end position="25"/>
    </location>
</feature>
<proteinExistence type="inferred from homology"/>
<evidence type="ECO:0000256" key="4">
    <source>
        <dbReference type="ARBA" id="ARBA00022649"/>
    </source>
</evidence>
<protein>
    <submittedName>
        <fullName evidence="9">Hok/Gef family protein</fullName>
    </submittedName>
</protein>
<evidence type="ECO:0000256" key="1">
    <source>
        <dbReference type="ARBA" id="ARBA00004377"/>
    </source>
</evidence>
<keyword evidence="5 8" id="KW-0812">Transmembrane</keyword>
<comment type="similarity">
    <text evidence="8">Belongs to the hok/gef family.</text>
</comment>
<dbReference type="Pfam" id="PF01848">
    <property type="entry name" value="HOK_GEF"/>
    <property type="match status" value="1"/>
</dbReference>
<evidence type="ECO:0000256" key="8">
    <source>
        <dbReference type="RuleBase" id="RU221113"/>
    </source>
</evidence>
<evidence type="ECO:0000256" key="5">
    <source>
        <dbReference type="ARBA" id="ARBA00022692"/>
    </source>
</evidence>
<keyword evidence="3" id="KW-0997">Cell inner membrane</keyword>
<dbReference type="OrthoDB" id="6556178at2"/>
<keyword evidence="7 8" id="KW-0472">Membrane</keyword>
<organism evidence="9 10">
    <name type="scientific">Siccibacter turicensis</name>
    <dbReference type="NCBI Taxonomy" id="357233"/>
    <lineage>
        <taxon>Bacteria</taxon>
        <taxon>Pseudomonadati</taxon>
        <taxon>Pseudomonadota</taxon>
        <taxon>Gammaproteobacteria</taxon>
        <taxon>Enterobacterales</taxon>
        <taxon>Enterobacteriaceae</taxon>
        <taxon>Siccibacter</taxon>
    </lineage>
</organism>
<dbReference type="PROSITE" id="PS00556">
    <property type="entry name" value="HOK_GEF"/>
    <property type="match status" value="1"/>
</dbReference>
<dbReference type="EMBL" id="PYEP01000002">
    <property type="protein sequence ID" value="PSN08925.1"/>
    <property type="molecule type" value="Genomic_DNA"/>
</dbReference>
<evidence type="ECO:0000256" key="2">
    <source>
        <dbReference type="ARBA" id="ARBA00022475"/>
    </source>
</evidence>